<proteinExistence type="predicted"/>
<keyword evidence="3" id="KW-1185">Reference proteome</keyword>
<evidence type="ECO:0000256" key="1">
    <source>
        <dbReference type="SAM" id="MobiDB-lite"/>
    </source>
</evidence>
<feature type="region of interest" description="Disordered" evidence="1">
    <location>
        <begin position="156"/>
        <end position="192"/>
    </location>
</feature>
<gene>
    <name evidence="2" type="ORF">WR25_14404</name>
</gene>
<feature type="compositionally biased region" description="Acidic residues" evidence="1">
    <location>
        <begin position="159"/>
        <end position="171"/>
    </location>
</feature>
<name>A0A2A2JGI0_9BILA</name>
<feature type="compositionally biased region" description="Polar residues" evidence="1">
    <location>
        <begin position="172"/>
        <end position="187"/>
    </location>
</feature>
<evidence type="ECO:0000313" key="2">
    <source>
        <dbReference type="EMBL" id="PAV60632.1"/>
    </source>
</evidence>
<sequence>MTHIVSDLNEIQKSFVRYKAPKRRKSLANRLIHFSRHFAHLYGSARFECLICDYANANEVRTKDHIKKTHKALVPGNFYTDNIDNWNEEDIRSVSKMVFKDANFVHKAVQELAEQKDAAATASSSKEVFNPQDFLMRQVKNELGVNTNEEAEFALKQEAEDEQEEMEEEDSNSQGGTEKSEDTTLFANSGDDAPLSLMIVKKEVKTEPV</sequence>
<reference evidence="2 3" key="1">
    <citation type="journal article" date="2017" name="Curr. Biol.">
        <title>Genome architecture and evolution of a unichromosomal asexual nematode.</title>
        <authorList>
            <person name="Fradin H."/>
            <person name="Zegar C."/>
            <person name="Gutwein M."/>
            <person name="Lucas J."/>
            <person name="Kovtun M."/>
            <person name="Corcoran D."/>
            <person name="Baugh L.R."/>
            <person name="Kiontke K."/>
            <person name="Gunsalus K."/>
            <person name="Fitch D.H."/>
            <person name="Piano F."/>
        </authorList>
    </citation>
    <scope>NUCLEOTIDE SEQUENCE [LARGE SCALE GENOMIC DNA]</scope>
    <source>
        <strain evidence="2">PF1309</strain>
    </source>
</reference>
<accession>A0A2A2JGI0</accession>
<comment type="caution">
    <text evidence="2">The sequence shown here is derived from an EMBL/GenBank/DDBJ whole genome shotgun (WGS) entry which is preliminary data.</text>
</comment>
<dbReference type="Proteomes" id="UP000218231">
    <property type="component" value="Unassembled WGS sequence"/>
</dbReference>
<protein>
    <submittedName>
        <fullName evidence="2">Uncharacterized protein</fullName>
    </submittedName>
</protein>
<organism evidence="2 3">
    <name type="scientific">Diploscapter pachys</name>
    <dbReference type="NCBI Taxonomy" id="2018661"/>
    <lineage>
        <taxon>Eukaryota</taxon>
        <taxon>Metazoa</taxon>
        <taxon>Ecdysozoa</taxon>
        <taxon>Nematoda</taxon>
        <taxon>Chromadorea</taxon>
        <taxon>Rhabditida</taxon>
        <taxon>Rhabditina</taxon>
        <taxon>Rhabditomorpha</taxon>
        <taxon>Rhabditoidea</taxon>
        <taxon>Rhabditidae</taxon>
        <taxon>Diploscapter</taxon>
    </lineage>
</organism>
<dbReference type="AlphaFoldDB" id="A0A2A2JGI0"/>
<evidence type="ECO:0000313" key="3">
    <source>
        <dbReference type="Proteomes" id="UP000218231"/>
    </source>
</evidence>
<dbReference type="EMBL" id="LIAE01010455">
    <property type="protein sequence ID" value="PAV60632.1"/>
    <property type="molecule type" value="Genomic_DNA"/>
</dbReference>